<keyword evidence="9" id="KW-1185">Reference proteome</keyword>
<dbReference type="Proteomes" id="UP001519460">
    <property type="component" value="Unassembled WGS sequence"/>
</dbReference>
<protein>
    <recommendedName>
        <fullName evidence="7">Orn/DAP/Arg decarboxylase 2 N-terminal domain-containing protein</fullName>
    </recommendedName>
</protein>
<comment type="cofactor">
    <cofactor evidence="1 5">
        <name>pyridoxal 5'-phosphate</name>
        <dbReference type="ChEBI" id="CHEBI:597326"/>
    </cofactor>
</comment>
<dbReference type="InterPro" id="IPR022644">
    <property type="entry name" value="De-COase2_N"/>
</dbReference>
<feature type="active site" description="Proton donor" evidence="5">
    <location>
        <position position="493"/>
    </location>
</feature>
<evidence type="ECO:0000256" key="4">
    <source>
        <dbReference type="ARBA" id="ARBA00023239"/>
    </source>
</evidence>
<name>A0ABD0KYP7_9CAEN</name>
<feature type="compositionally biased region" description="Polar residues" evidence="6">
    <location>
        <begin position="442"/>
        <end position="452"/>
    </location>
</feature>
<dbReference type="CDD" id="cd06828">
    <property type="entry name" value="PLPDE_III_DapDC"/>
    <property type="match status" value="1"/>
</dbReference>
<dbReference type="Gene3D" id="3.20.20.10">
    <property type="entry name" value="Alanine racemase"/>
    <property type="match status" value="2"/>
</dbReference>
<evidence type="ECO:0000256" key="1">
    <source>
        <dbReference type="ARBA" id="ARBA00001933"/>
    </source>
</evidence>
<dbReference type="EMBL" id="JACVVK020000104">
    <property type="protein sequence ID" value="KAK7492277.1"/>
    <property type="molecule type" value="Genomic_DNA"/>
</dbReference>
<dbReference type="Gene3D" id="2.40.37.10">
    <property type="entry name" value="Lyase, Ornithine Decarboxylase, Chain A, domain 1"/>
    <property type="match status" value="2"/>
</dbReference>
<evidence type="ECO:0000256" key="6">
    <source>
        <dbReference type="SAM" id="MobiDB-lite"/>
    </source>
</evidence>
<dbReference type="FunFam" id="3.20.20.10:FF:000003">
    <property type="entry name" value="Diaminopimelate decarboxylase"/>
    <property type="match status" value="1"/>
</dbReference>
<dbReference type="HAMAP" id="MF_02120">
    <property type="entry name" value="LysA"/>
    <property type="match status" value="1"/>
</dbReference>
<dbReference type="PANTHER" id="PTHR43727">
    <property type="entry name" value="DIAMINOPIMELATE DECARBOXYLASE"/>
    <property type="match status" value="1"/>
</dbReference>
<dbReference type="InterPro" id="IPR002986">
    <property type="entry name" value="DAP_deCOOHase_LysA"/>
</dbReference>
<comment type="caution">
    <text evidence="8">The sequence shown here is derived from an EMBL/GenBank/DDBJ whole genome shotgun (WGS) entry which is preliminary data.</text>
</comment>
<dbReference type="Pfam" id="PF02784">
    <property type="entry name" value="Orn_Arg_deC_N"/>
    <property type="match status" value="1"/>
</dbReference>
<reference evidence="8 9" key="1">
    <citation type="journal article" date="2023" name="Sci. Data">
        <title>Genome assembly of the Korean intertidal mud-creeper Batillaria attramentaria.</title>
        <authorList>
            <person name="Patra A.K."/>
            <person name="Ho P.T."/>
            <person name="Jun S."/>
            <person name="Lee S.J."/>
            <person name="Kim Y."/>
            <person name="Won Y.J."/>
        </authorList>
    </citation>
    <scope>NUCLEOTIDE SEQUENCE [LARGE SCALE GENOMIC DNA]</scope>
    <source>
        <strain evidence="8">Wonlab-2016</strain>
    </source>
</reference>
<feature type="domain" description="Orn/DAP/Arg decarboxylase 2 N-terminal" evidence="7">
    <location>
        <begin position="52"/>
        <end position="271"/>
    </location>
</feature>
<dbReference type="SUPFAM" id="SSF50621">
    <property type="entry name" value="Alanine racemase C-terminal domain-like"/>
    <property type="match status" value="1"/>
</dbReference>
<accession>A0ABD0KYP7</accession>
<evidence type="ECO:0000256" key="5">
    <source>
        <dbReference type="PIRSR" id="PIRSR600183-50"/>
    </source>
</evidence>
<evidence type="ECO:0000259" key="7">
    <source>
        <dbReference type="Pfam" id="PF02784"/>
    </source>
</evidence>
<dbReference type="AlphaFoldDB" id="A0ABD0KYP7"/>
<dbReference type="InterPro" id="IPR000183">
    <property type="entry name" value="Orn/DAP/Arg_de-COase"/>
</dbReference>
<dbReference type="PRINTS" id="PR01179">
    <property type="entry name" value="ODADCRBXLASE"/>
</dbReference>
<evidence type="ECO:0000256" key="3">
    <source>
        <dbReference type="ARBA" id="ARBA00022898"/>
    </source>
</evidence>
<feature type="region of interest" description="Disordered" evidence="6">
    <location>
        <begin position="433"/>
        <end position="483"/>
    </location>
</feature>
<feature type="modified residue" description="N6-(pyridoxal phosphate)lysine" evidence="5">
    <location>
        <position position="78"/>
    </location>
</feature>
<evidence type="ECO:0000256" key="2">
    <source>
        <dbReference type="ARBA" id="ARBA00022793"/>
    </source>
</evidence>
<dbReference type="InterPro" id="IPR029066">
    <property type="entry name" value="PLP-binding_barrel"/>
</dbReference>
<keyword evidence="2" id="KW-0210">Decarboxylase</keyword>
<dbReference type="SUPFAM" id="SSF51419">
    <property type="entry name" value="PLP-binding barrel"/>
    <property type="match status" value="1"/>
</dbReference>
<keyword evidence="3 5" id="KW-0663">Pyridoxal phosphate</keyword>
<evidence type="ECO:0000313" key="9">
    <source>
        <dbReference type="Proteomes" id="UP001519460"/>
    </source>
</evidence>
<dbReference type="PANTHER" id="PTHR43727:SF2">
    <property type="entry name" value="GROUP IV DECARBOXYLASE"/>
    <property type="match status" value="1"/>
</dbReference>
<keyword evidence="4" id="KW-0456">Lyase</keyword>
<gene>
    <name evidence="8" type="ORF">BaRGS_00016374</name>
</gene>
<dbReference type="GO" id="GO:0016831">
    <property type="term" value="F:carboxy-lyase activity"/>
    <property type="evidence" value="ECO:0007669"/>
    <property type="project" value="UniProtKB-KW"/>
</dbReference>
<feature type="compositionally biased region" description="Basic and acidic residues" evidence="6">
    <location>
        <begin position="460"/>
        <end position="469"/>
    </location>
</feature>
<evidence type="ECO:0000313" key="8">
    <source>
        <dbReference type="EMBL" id="KAK7492277.1"/>
    </source>
</evidence>
<proteinExistence type="inferred from homology"/>
<sequence length="572" mass="62445">MAGKPQTVPLSGFSDQNGWLHCDEIKLSELHQQLMTSGVFPASPAFVYSRRRLEENVQQYQKALHVLPVPSSLYYSMKANHNLQILNILRSMGCGLTLVSGGELQIALALGFEASRLLLNGSGKVRWEVEAAVRADVLLNVDSEFDLQQTVDVCRQLGRPARALLRLNLDIDPKVHKYVSTGQAGSKFGLDPAALARVVGVLTSGDCPVHVEGLHCHLGSTIRDADVLRESVRRLLTIRQELTSQGLHGLRMINIGGGLNIDYTRQQDETKPYRVEEEECRHDLTRLAEDLGRAAADEPEERRQLCLSALDMVQDYCKERISRATLDCQVMDVLNQLWPNGALQDTFAALLMKKQGVPTPKELIESIAGLFESPRDDDVTIIVEPGRTIVGDAAVFLTTVLGRKSSGSKNFLVVDGAMTDVVRPSLYGAYHHIHPAAPPSSKHAQPLTSTADPPSGLGDASHEAGRDTSRSSGQGEGRGQSDLQVVDVVGPVCESGDFLGKDRLLPLLSPGACVVVRDVGAYCASMASNYNVRMRPVEVMVDGTSWRVIRRPDTVADVMRPYQVDTDVITSD</sequence>
<dbReference type="InterPro" id="IPR009006">
    <property type="entry name" value="Ala_racemase/Decarboxylase_C"/>
</dbReference>
<organism evidence="8 9">
    <name type="scientific">Batillaria attramentaria</name>
    <dbReference type="NCBI Taxonomy" id="370345"/>
    <lineage>
        <taxon>Eukaryota</taxon>
        <taxon>Metazoa</taxon>
        <taxon>Spiralia</taxon>
        <taxon>Lophotrochozoa</taxon>
        <taxon>Mollusca</taxon>
        <taxon>Gastropoda</taxon>
        <taxon>Caenogastropoda</taxon>
        <taxon>Sorbeoconcha</taxon>
        <taxon>Cerithioidea</taxon>
        <taxon>Batillariidae</taxon>
        <taxon>Batillaria</taxon>
    </lineage>
</organism>